<evidence type="ECO:0000256" key="3">
    <source>
        <dbReference type="RuleBase" id="RU003616"/>
    </source>
</evidence>
<dbReference type="CDD" id="cd06464">
    <property type="entry name" value="ACD_sHsps-like"/>
    <property type="match status" value="1"/>
</dbReference>
<evidence type="ECO:0000313" key="6">
    <source>
        <dbReference type="Proteomes" id="UP000242699"/>
    </source>
</evidence>
<dbReference type="GO" id="GO:0009408">
    <property type="term" value="P:response to heat"/>
    <property type="evidence" value="ECO:0007669"/>
    <property type="project" value="InterPro"/>
</dbReference>
<comment type="caution">
    <text evidence="5">The sequence shown here is derived from an EMBL/GenBank/DDBJ whole genome shotgun (WGS) entry which is preliminary data.</text>
</comment>
<comment type="similarity">
    <text evidence="2 3">Belongs to the small heat shock protein (HSP20) family.</text>
</comment>
<dbReference type="Proteomes" id="UP000242699">
    <property type="component" value="Unassembled WGS sequence"/>
</dbReference>
<reference evidence="5 6" key="1">
    <citation type="journal article" date="2014" name="BMC Genomics">
        <title>Comparison of environmental and isolate Sulfobacillus genomes reveals diverse carbon, sulfur, nitrogen, and hydrogen metabolisms.</title>
        <authorList>
            <person name="Justice N.B."/>
            <person name="Norman A."/>
            <person name="Brown C.T."/>
            <person name="Singh A."/>
            <person name="Thomas B.C."/>
            <person name="Banfield J.F."/>
        </authorList>
    </citation>
    <scope>NUCLEOTIDE SEQUENCE [LARGE SCALE GENOMIC DNA]</scope>
    <source>
        <strain evidence="5">AMDSBA1</strain>
    </source>
</reference>
<keyword evidence="1" id="KW-0346">Stress response</keyword>
<dbReference type="Pfam" id="PF00011">
    <property type="entry name" value="HSP20"/>
    <property type="match status" value="1"/>
</dbReference>
<feature type="domain" description="SHSP" evidence="4">
    <location>
        <begin position="11"/>
        <end position="125"/>
    </location>
</feature>
<gene>
    <name evidence="5" type="ORF">C7B43_11860</name>
</gene>
<evidence type="ECO:0000256" key="1">
    <source>
        <dbReference type="ARBA" id="ARBA00023016"/>
    </source>
</evidence>
<dbReference type="SUPFAM" id="SSF49764">
    <property type="entry name" value="HSP20-like chaperones"/>
    <property type="match status" value="1"/>
</dbReference>
<dbReference type="PROSITE" id="PS01031">
    <property type="entry name" value="SHSP"/>
    <property type="match status" value="1"/>
</dbReference>
<name>A0A2T2WYV6_9FIRM</name>
<protein>
    <submittedName>
        <fullName evidence="5">Hsp20/alpha crystallin family protein</fullName>
    </submittedName>
</protein>
<dbReference type="PANTHER" id="PTHR46733">
    <property type="entry name" value="26.5 KDA HEAT SHOCK PROTEIN, MITOCHONDRIAL"/>
    <property type="match status" value="1"/>
</dbReference>
<dbReference type="Gene3D" id="2.60.40.790">
    <property type="match status" value="1"/>
</dbReference>
<dbReference type="InterPro" id="IPR008978">
    <property type="entry name" value="HSP20-like_chaperone"/>
</dbReference>
<dbReference type="AlphaFoldDB" id="A0A2T2WYV6"/>
<sequence>MTTWDELFRPLEQMEFVPAANIVKQDDQFKVVLAVPGYTQEQLSLSVDGNVLEIRGQGMDHKANEEGVYLRREFRQVPFHYRVELPDRAQADHIAAELNQGLLTIQIPLPEKKVIPVRIINRDTASSIEA</sequence>
<dbReference type="InterPro" id="IPR002068">
    <property type="entry name" value="A-crystallin/Hsp20_dom"/>
</dbReference>
<accession>A0A2T2WYV6</accession>
<dbReference type="InterPro" id="IPR044587">
    <property type="entry name" value="HSP21-like"/>
</dbReference>
<proteinExistence type="inferred from homology"/>
<dbReference type="PANTHER" id="PTHR46733:SF4">
    <property type="entry name" value="HEAT SHOCK PROTEIN 21, CHLOROPLASTIC"/>
    <property type="match status" value="1"/>
</dbReference>
<organism evidence="5 6">
    <name type="scientific">Sulfobacillus benefaciens</name>
    <dbReference type="NCBI Taxonomy" id="453960"/>
    <lineage>
        <taxon>Bacteria</taxon>
        <taxon>Bacillati</taxon>
        <taxon>Bacillota</taxon>
        <taxon>Clostridia</taxon>
        <taxon>Eubacteriales</taxon>
        <taxon>Clostridiales Family XVII. Incertae Sedis</taxon>
        <taxon>Sulfobacillus</taxon>
    </lineage>
</organism>
<evidence type="ECO:0000256" key="2">
    <source>
        <dbReference type="PROSITE-ProRule" id="PRU00285"/>
    </source>
</evidence>
<evidence type="ECO:0000259" key="4">
    <source>
        <dbReference type="PROSITE" id="PS01031"/>
    </source>
</evidence>
<evidence type="ECO:0000313" key="5">
    <source>
        <dbReference type="EMBL" id="PSR27430.1"/>
    </source>
</evidence>
<dbReference type="EMBL" id="PXYT01000026">
    <property type="protein sequence ID" value="PSR27430.1"/>
    <property type="molecule type" value="Genomic_DNA"/>
</dbReference>